<evidence type="ECO:0000256" key="1">
    <source>
        <dbReference type="SAM" id="MobiDB-lite"/>
    </source>
</evidence>
<dbReference type="Proteomes" id="UP000481643">
    <property type="component" value="Unassembled WGS sequence"/>
</dbReference>
<reference evidence="2 3" key="1">
    <citation type="submission" date="2019-09" db="EMBL/GenBank/DDBJ databases">
        <title>Taxonomic organization of the family Brucellaceae based on a phylogenomic approach.</title>
        <authorList>
            <person name="Leclercq S."/>
            <person name="Cloeckaert A."/>
            <person name="Zygmunt M.S."/>
        </authorList>
    </citation>
    <scope>NUCLEOTIDE SEQUENCE [LARGE SCALE GENOMIC DNA]</scope>
    <source>
        <strain evidence="2 3">WS1830</strain>
    </source>
</reference>
<accession>A0A6L3Y9D5</accession>
<proteinExistence type="predicted"/>
<feature type="region of interest" description="Disordered" evidence="1">
    <location>
        <begin position="96"/>
        <end position="132"/>
    </location>
</feature>
<protein>
    <submittedName>
        <fullName evidence="2">Uncharacterized protein</fullName>
    </submittedName>
</protein>
<gene>
    <name evidence="2" type="ORF">F9L08_27465</name>
</gene>
<dbReference type="RefSeq" id="WP_151654282.1">
    <property type="nucleotide sequence ID" value="NZ_WBVX01000054.1"/>
</dbReference>
<feature type="compositionally biased region" description="Polar residues" evidence="1">
    <location>
        <begin position="118"/>
        <end position="128"/>
    </location>
</feature>
<evidence type="ECO:0000313" key="2">
    <source>
        <dbReference type="EMBL" id="KAB2675763.1"/>
    </source>
</evidence>
<name>A0A6L3Y9D5_9HYPH</name>
<sequence>MSTSFPFLLSTKAPSSAYALRYASQLTLLTFSCVISFNSLAFSGIYLSDDPEVARLQQQQYEYFKTQCPDDRSNDPYGDKYYQCVQMLYDNWDRDRKNKLDSRPSDSSNKVTTERQKSITNTQSQTEQRVAPWAKNAKSFIVGRLESLKKPKKSKANKNENDTQAPYADSKCAQIKPRANRGLVDWDSVAITNTCKFPIEVITCYYDKGAENKCTLSNTGAWGSPGRIQPGGKIASVSDTRTPQWKVKYVVCNMSGVNNHSKLCLLPKG</sequence>
<dbReference type="EMBL" id="WBVX01000054">
    <property type="protein sequence ID" value="KAB2675763.1"/>
    <property type="molecule type" value="Genomic_DNA"/>
</dbReference>
<dbReference type="AlphaFoldDB" id="A0A6L3Y9D5"/>
<comment type="caution">
    <text evidence="2">The sequence shown here is derived from an EMBL/GenBank/DDBJ whole genome shotgun (WGS) entry which is preliminary data.</text>
</comment>
<organism evidence="2 3">
    <name type="scientific">Brucella tritici</name>
    <dbReference type="NCBI Taxonomy" id="94626"/>
    <lineage>
        <taxon>Bacteria</taxon>
        <taxon>Pseudomonadati</taxon>
        <taxon>Pseudomonadota</taxon>
        <taxon>Alphaproteobacteria</taxon>
        <taxon>Hyphomicrobiales</taxon>
        <taxon>Brucellaceae</taxon>
        <taxon>Brucella/Ochrobactrum group</taxon>
        <taxon>Brucella</taxon>
    </lineage>
</organism>
<evidence type="ECO:0000313" key="3">
    <source>
        <dbReference type="Proteomes" id="UP000481643"/>
    </source>
</evidence>